<feature type="compositionally biased region" description="Low complexity" evidence="1">
    <location>
        <begin position="322"/>
        <end position="364"/>
    </location>
</feature>
<dbReference type="Proteomes" id="UP001652445">
    <property type="component" value="Unassembled WGS sequence"/>
</dbReference>
<evidence type="ECO:0000313" key="3">
    <source>
        <dbReference type="Proteomes" id="UP001652445"/>
    </source>
</evidence>
<dbReference type="RefSeq" id="WP_076228204.1">
    <property type="nucleotide sequence ID" value="NZ_JAOQIO010000007.1"/>
</dbReference>
<proteinExistence type="predicted"/>
<evidence type="ECO:0000313" key="2">
    <source>
        <dbReference type="EMBL" id="MCU6790960.1"/>
    </source>
</evidence>
<evidence type="ECO:0000256" key="1">
    <source>
        <dbReference type="SAM" id="MobiDB-lite"/>
    </source>
</evidence>
<gene>
    <name evidence="2" type="ORF">OB236_02350</name>
</gene>
<reference evidence="2 3" key="1">
    <citation type="submission" date="2022-09" db="EMBL/GenBank/DDBJ databases">
        <authorList>
            <person name="Han X.L."/>
            <person name="Wang Q."/>
            <person name="Lu T."/>
        </authorList>
    </citation>
    <scope>NUCLEOTIDE SEQUENCE [LARGE SCALE GENOMIC DNA]</scope>
    <source>
        <strain evidence="2 3">WQ 127069</strain>
    </source>
</reference>
<feature type="region of interest" description="Disordered" evidence="1">
    <location>
        <begin position="308"/>
        <end position="372"/>
    </location>
</feature>
<feature type="compositionally biased region" description="Basic residues" evidence="1">
    <location>
        <begin position="35"/>
        <end position="50"/>
    </location>
</feature>
<evidence type="ECO:0008006" key="4">
    <source>
        <dbReference type="Google" id="ProtNLM"/>
    </source>
</evidence>
<accession>A0ABT2U8P7</accession>
<dbReference type="EMBL" id="JAOQIO010000007">
    <property type="protein sequence ID" value="MCU6790960.1"/>
    <property type="molecule type" value="Genomic_DNA"/>
</dbReference>
<organism evidence="2 3">
    <name type="scientific">Paenibacillus baimaensis</name>
    <dbReference type="NCBI Taxonomy" id="2982185"/>
    <lineage>
        <taxon>Bacteria</taxon>
        <taxon>Bacillati</taxon>
        <taxon>Bacillota</taxon>
        <taxon>Bacilli</taxon>
        <taxon>Bacillales</taxon>
        <taxon>Paenibacillaceae</taxon>
        <taxon>Paenibacillus</taxon>
    </lineage>
</organism>
<feature type="region of interest" description="Disordered" evidence="1">
    <location>
        <begin position="29"/>
        <end position="52"/>
    </location>
</feature>
<keyword evidence="3" id="KW-1185">Reference proteome</keyword>
<comment type="caution">
    <text evidence="2">The sequence shown here is derived from an EMBL/GenBank/DDBJ whole genome shotgun (WGS) entry which is preliminary data.</text>
</comment>
<name>A0ABT2U8P7_9BACL</name>
<sequence length="372" mass="41138">MTIASIVIIVLLVIVVVVISNATIRKSNQDNFSSRNRHKRHKPTAPRRKVQPPQALYADTPIPSLLGIQPTLPIKQAVLRLEQALAGEFTAKLKTRMLNKQPQMSPAEFEWKFLELKRYFLMTAVLKDVPMFSDAVDEIWHEMLMFTREYGQLGEAFLGSPIHHAPHTDGVPDPDGRAWFDWVYAHMFIDTAYSNRIWGPFFRFPLNSERLEELKQADETAIRARRFNQRAAERYSEINETINELIRQAKEQVTKAIPGTTYYTERPDSQSAGYMPYLAGALLFYSATQFGSFDSFMGQHYTEEDALKREQDAAASGGGSSCGSDSSSLFHGNGNESNCSNDSGGDSGGSSSNCSSSSCSSSSSCGGGGGGD</sequence>
<protein>
    <recommendedName>
        <fullName evidence="4">DUF2207 domain-containing protein</fullName>
    </recommendedName>
</protein>